<feature type="transmembrane region" description="Helical" evidence="6">
    <location>
        <begin position="20"/>
        <end position="40"/>
    </location>
</feature>
<dbReference type="RefSeq" id="WP_085853730.1">
    <property type="nucleotide sequence ID" value="NZ_FOPF01000004.1"/>
</dbReference>
<keyword evidence="2 6" id="KW-0812">Transmembrane</keyword>
<feature type="transmembrane region" description="Helical" evidence="6">
    <location>
        <begin position="189"/>
        <end position="210"/>
    </location>
</feature>
<dbReference type="EMBL" id="FWFV01000004">
    <property type="protein sequence ID" value="SLN40507.1"/>
    <property type="molecule type" value="Genomic_DNA"/>
</dbReference>
<evidence type="ECO:0000313" key="8">
    <source>
        <dbReference type="Proteomes" id="UP000193870"/>
    </source>
</evidence>
<keyword evidence="3 6" id="KW-1133">Transmembrane helix</keyword>
<evidence type="ECO:0000313" key="7">
    <source>
        <dbReference type="EMBL" id="SLN40507.1"/>
    </source>
</evidence>
<gene>
    <name evidence="7" type="ORF">PAM7066_01728</name>
</gene>
<keyword evidence="8" id="KW-1185">Reference proteome</keyword>
<sequence length="223" mass="23998">MTRETLNRYARAEQLSDAVVHMIGLACALAAVPVLVWLSVEWRGDVAVVTAVSIYGTTLVGMLGCSALYNMTREHRFTPVFRRLDHSAIYLKIAGSFTPLAAMTGGGGMAFLAGLWMVAIGGSSLKIIAPDRLRWLGLSLYLGMGWVGVWVGRDIIEGLTPGAVALIATAGVLYTVGVLFYLWERLPFHTAIWHGFVVIASGLIYAAMCVEVTRQLGPMPALG</sequence>
<dbReference type="OrthoDB" id="9813689at2"/>
<evidence type="ECO:0000256" key="2">
    <source>
        <dbReference type="ARBA" id="ARBA00022692"/>
    </source>
</evidence>
<dbReference type="Pfam" id="PF03006">
    <property type="entry name" value="HlyIII"/>
    <property type="match status" value="1"/>
</dbReference>
<keyword evidence="5" id="KW-0479">Metal-binding</keyword>
<feature type="binding site" evidence="5">
    <location>
        <position position="194"/>
    </location>
    <ligand>
        <name>Zn(2+)</name>
        <dbReference type="ChEBI" id="CHEBI:29105"/>
    </ligand>
</feature>
<comment type="subcellular location">
    <subcellularLocation>
        <location evidence="1">Membrane</location>
        <topology evidence="1">Multi-pass membrane protein</topology>
    </subcellularLocation>
</comment>
<evidence type="ECO:0000256" key="5">
    <source>
        <dbReference type="PIRSR" id="PIRSR604254-1"/>
    </source>
</evidence>
<proteinExistence type="predicted"/>
<feature type="transmembrane region" description="Helical" evidence="6">
    <location>
        <begin position="163"/>
        <end position="183"/>
    </location>
</feature>
<dbReference type="InterPro" id="IPR004254">
    <property type="entry name" value="AdipoR/HlyIII-related"/>
</dbReference>
<organism evidence="7 8">
    <name type="scientific">Palleronia marisminoris</name>
    <dbReference type="NCBI Taxonomy" id="315423"/>
    <lineage>
        <taxon>Bacteria</taxon>
        <taxon>Pseudomonadati</taxon>
        <taxon>Pseudomonadota</taxon>
        <taxon>Alphaproteobacteria</taxon>
        <taxon>Rhodobacterales</taxon>
        <taxon>Roseobacteraceae</taxon>
        <taxon>Palleronia</taxon>
    </lineage>
</organism>
<dbReference type="GO" id="GO:0016020">
    <property type="term" value="C:membrane"/>
    <property type="evidence" value="ECO:0007669"/>
    <property type="project" value="UniProtKB-SubCell"/>
</dbReference>
<feature type="transmembrane region" description="Helical" evidence="6">
    <location>
        <begin position="46"/>
        <end position="69"/>
    </location>
</feature>
<evidence type="ECO:0000256" key="6">
    <source>
        <dbReference type="SAM" id="Phobius"/>
    </source>
</evidence>
<feature type="transmembrane region" description="Helical" evidence="6">
    <location>
        <begin position="133"/>
        <end position="151"/>
    </location>
</feature>
<evidence type="ECO:0000256" key="3">
    <source>
        <dbReference type="ARBA" id="ARBA00022989"/>
    </source>
</evidence>
<dbReference type="AlphaFoldDB" id="A0A1Y5SHB7"/>
<feature type="transmembrane region" description="Helical" evidence="6">
    <location>
        <begin position="89"/>
        <end position="113"/>
    </location>
</feature>
<evidence type="ECO:0000256" key="1">
    <source>
        <dbReference type="ARBA" id="ARBA00004141"/>
    </source>
</evidence>
<name>A0A1Y5SHB7_9RHOB</name>
<reference evidence="7 8" key="1">
    <citation type="submission" date="2017-03" db="EMBL/GenBank/DDBJ databases">
        <authorList>
            <person name="Afonso C.L."/>
            <person name="Miller P.J."/>
            <person name="Scott M.A."/>
            <person name="Spackman E."/>
            <person name="Goraichik I."/>
            <person name="Dimitrov K.M."/>
            <person name="Suarez D.L."/>
            <person name="Swayne D.E."/>
        </authorList>
    </citation>
    <scope>NUCLEOTIDE SEQUENCE [LARGE SCALE GENOMIC DNA]</scope>
    <source>
        <strain evidence="7 8">CECT 7066</strain>
    </source>
</reference>
<evidence type="ECO:0000256" key="4">
    <source>
        <dbReference type="ARBA" id="ARBA00023136"/>
    </source>
</evidence>
<dbReference type="GO" id="GO:0046872">
    <property type="term" value="F:metal ion binding"/>
    <property type="evidence" value="ECO:0007669"/>
    <property type="project" value="UniProtKB-KW"/>
</dbReference>
<dbReference type="PANTHER" id="PTHR20855">
    <property type="entry name" value="ADIPOR/PROGESTIN RECEPTOR-RELATED"/>
    <property type="match status" value="1"/>
</dbReference>
<protein>
    <submittedName>
        <fullName evidence="7">Hemolysin-III related</fullName>
    </submittedName>
</protein>
<keyword evidence="4 6" id="KW-0472">Membrane</keyword>
<keyword evidence="5" id="KW-0862">Zinc</keyword>
<dbReference type="STRING" id="315423.SAMN04488020_104105"/>
<dbReference type="PANTHER" id="PTHR20855:SF3">
    <property type="entry name" value="LD03007P"/>
    <property type="match status" value="1"/>
</dbReference>
<accession>A0A1Y5SHB7</accession>
<dbReference type="Proteomes" id="UP000193870">
    <property type="component" value="Unassembled WGS sequence"/>
</dbReference>